<keyword evidence="3 6" id="KW-0812">Transmembrane</keyword>
<proteinExistence type="predicted"/>
<keyword evidence="8" id="KW-1185">Reference proteome</keyword>
<dbReference type="RefSeq" id="WP_090927172.1">
    <property type="nucleotide sequence ID" value="NZ_FOTY01000014.1"/>
</dbReference>
<dbReference type="GO" id="GO:0005886">
    <property type="term" value="C:plasma membrane"/>
    <property type="evidence" value="ECO:0007669"/>
    <property type="project" value="UniProtKB-SubCell"/>
</dbReference>
<feature type="transmembrane region" description="Helical" evidence="6">
    <location>
        <begin position="62"/>
        <end position="83"/>
    </location>
</feature>
<evidence type="ECO:0000256" key="2">
    <source>
        <dbReference type="ARBA" id="ARBA00022475"/>
    </source>
</evidence>
<dbReference type="InterPro" id="IPR005538">
    <property type="entry name" value="LrgA/CidA"/>
</dbReference>
<dbReference type="Proteomes" id="UP000199668">
    <property type="component" value="Unassembled WGS sequence"/>
</dbReference>
<dbReference type="STRING" id="266892.SAMN04488054_11435"/>
<feature type="transmembrane region" description="Helical" evidence="6">
    <location>
        <begin position="7"/>
        <end position="23"/>
    </location>
</feature>
<reference evidence="7 8" key="1">
    <citation type="submission" date="2016-10" db="EMBL/GenBank/DDBJ databases">
        <authorList>
            <person name="de Groot N.N."/>
        </authorList>
    </citation>
    <scope>NUCLEOTIDE SEQUENCE [LARGE SCALE GENOMIC DNA]</scope>
    <source>
        <strain evidence="7 8">CGMCC 1.6134</strain>
    </source>
</reference>
<evidence type="ECO:0000256" key="1">
    <source>
        <dbReference type="ARBA" id="ARBA00004651"/>
    </source>
</evidence>
<name>A0A1I4MYE0_9BACI</name>
<keyword evidence="4 6" id="KW-1133">Transmembrane helix</keyword>
<dbReference type="PANTHER" id="PTHR33931:SF2">
    <property type="entry name" value="HOLIN-LIKE PROTEIN CIDA"/>
    <property type="match status" value="1"/>
</dbReference>
<protein>
    <submittedName>
        <fullName evidence="7">Holin-like protein</fullName>
    </submittedName>
</protein>
<evidence type="ECO:0000256" key="6">
    <source>
        <dbReference type="SAM" id="Phobius"/>
    </source>
</evidence>
<keyword evidence="2" id="KW-1003">Cell membrane</keyword>
<accession>A0A1I4MYE0</accession>
<comment type="subcellular location">
    <subcellularLocation>
        <location evidence="1">Cell membrane</location>
        <topology evidence="1">Multi-pass membrane protein</topology>
    </subcellularLocation>
</comment>
<evidence type="ECO:0000256" key="5">
    <source>
        <dbReference type="ARBA" id="ARBA00023136"/>
    </source>
</evidence>
<dbReference type="OrthoDB" id="3176438at2"/>
<dbReference type="PANTHER" id="PTHR33931">
    <property type="entry name" value="HOLIN-LIKE PROTEIN CIDA-RELATED"/>
    <property type="match status" value="1"/>
</dbReference>
<organism evidence="7 8">
    <name type="scientific">Salibacterium qingdaonense</name>
    <dbReference type="NCBI Taxonomy" id="266892"/>
    <lineage>
        <taxon>Bacteria</taxon>
        <taxon>Bacillati</taxon>
        <taxon>Bacillota</taxon>
        <taxon>Bacilli</taxon>
        <taxon>Bacillales</taxon>
        <taxon>Bacillaceae</taxon>
    </lineage>
</organism>
<evidence type="ECO:0000313" key="7">
    <source>
        <dbReference type="EMBL" id="SFM08271.1"/>
    </source>
</evidence>
<dbReference type="EMBL" id="FOTY01000014">
    <property type="protein sequence ID" value="SFM08271.1"/>
    <property type="molecule type" value="Genomic_DNA"/>
</dbReference>
<sequence>MQTIRIVFHIAILFVFYYTGVWIQEALQLMIPGSIIGMLLLLACFSLNIVKPAWLEQGTSLLLSHMPLLFLPVTAGVIAHTSLFAGEGLWLVVIAYVSTLLVLVTSGWTVQLLLKRGSHDE</sequence>
<evidence type="ECO:0000313" key="8">
    <source>
        <dbReference type="Proteomes" id="UP000199668"/>
    </source>
</evidence>
<evidence type="ECO:0000256" key="3">
    <source>
        <dbReference type="ARBA" id="ARBA00022692"/>
    </source>
</evidence>
<feature type="transmembrane region" description="Helical" evidence="6">
    <location>
        <begin position="89"/>
        <end position="114"/>
    </location>
</feature>
<dbReference type="AlphaFoldDB" id="A0A1I4MYE0"/>
<dbReference type="Pfam" id="PF03788">
    <property type="entry name" value="LrgA"/>
    <property type="match status" value="1"/>
</dbReference>
<keyword evidence="5 6" id="KW-0472">Membrane</keyword>
<feature type="transmembrane region" description="Helical" evidence="6">
    <location>
        <begin position="29"/>
        <end position="50"/>
    </location>
</feature>
<gene>
    <name evidence="7" type="ORF">SAMN04488054_11435</name>
</gene>
<evidence type="ECO:0000256" key="4">
    <source>
        <dbReference type="ARBA" id="ARBA00022989"/>
    </source>
</evidence>